<proteinExistence type="predicted"/>
<accession>A0A0R3RZI5</accession>
<keyword evidence="3" id="KW-1185">Reference proteome</keyword>
<evidence type="ECO:0000313" key="4">
    <source>
        <dbReference type="WBParaSite" id="EEL_0000774301-mRNA-1"/>
    </source>
</evidence>
<name>A0A0R3RZI5_9BILA</name>
<feature type="compositionally biased region" description="Basic and acidic residues" evidence="2">
    <location>
        <begin position="868"/>
        <end position="883"/>
    </location>
</feature>
<reference evidence="4" key="1">
    <citation type="submission" date="2016-04" db="UniProtKB">
        <authorList>
            <consortium name="WormBaseParasite"/>
        </authorList>
    </citation>
    <scope>IDENTIFICATION</scope>
</reference>
<feature type="region of interest" description="Disordered" evidence="2">
    <location>
        <begin position="868"/>
        <end position="904"/>
    </location>
</feature>
<feature type="compositionally biased region" description="Basic and acidic residues" evidence="2">
    <location>
        <begin position="992"/>
        <end position="1005"/>
    </location>
</feature>
<keyword evidence="1" id="KW-0175">Coiled coil</keyword>
<feature type="region of interest" description="Disordered" evidence="2">
    <location>
        <begin position="443"/>
        <end position="464"/>
    </location>
</feature>
<feature type="compositionally biased region" description="Basic and acidic residues" evidence="2">
    <location>
        <begin position="936"/>
        <end position="946"/>
    </location>
</feature>
<sequence length="1598" mass="180147">MGWDVMTSTSSTRSTFSGLSDCCLSEAGSSGLENRTNAEESQEDCPRCVAMRLNTIIAEEALASLSGQFKNLQKELKKTEQVSKINEEQAKYIDERRSKLEKLEAEHTSLYAEYENLRISHDSLKRQYDEVVATARRNQRLIDESVKYHETCKVAMENLMAEKEARQELLAKYLKSVEAASKINDSMKQLEKKCVQLQAVNEKLEPFKYHCPSMLRLLLEFGEIIENNGLMTKSLQNRLARYKDRDDLREYLLRKTRRLTNLSESSTKTIEESSDDDELAKGVEDLLLSIDNPPRLRSPKKSLPAKEEIKSIEKNNGSSITSVKEVLNVKATEKGNFLRKQLESVEARRVSVLKTQSNSDVHMEKTKTCKRQLELIEKQKKETLCTNVKEKEGNFREPFGILCVICIEVSSAVVNKELIKKDMQQAEDELQIRRDVYESSLKSAEEKNSVNTSEVKTSDRNSERKQFCENTERLSTWLSFAYLDPLLPEISRPTFLDTGTSEVSRQLGSDDYVDNLFGPLSPSISSRRTSASSIEGCVIPKNKINSRSEMTSVAILTKKETSVLDESLSLAPVPESSTNSPMTAVSASAAFNDSGSLCCVSSSAPITETVTVIQDEQAGVESVQNFSNEITKKLSTESHVSRVRQTSRPITTNSNCVMPLRLQRKPSGANLQNEDERSEIGEGSPKLPKIIITKYTVTKEDELEDNQGSMIQRSGSEKMISERVAFSRKKCLGEEENLVRLPEDKVKTTLEMFRDKSAELETIQDKQRFEKCIDNPILEEQSLRRSLRRRARIDSWSSADNQKLMMDTKKLIGAQNDLGKEVILTQQENVNTKLGKVVGNQMSNDDIATQRLLEKEASNLAASWRKDGRNLSKDEESLTKHDVPGTAKSGNQIAKEKHDSIQSVTTRERDVILRIGMENSEIAVESSSEDVQIRESKKLGMTRDNKQVASNTRKRKLVKEEVSSVENKWGDTDQTAASSQKSKMIRSHHAKERVNKDSENTDKSKTSTIKALGIELSDFDDDDVDDDKRLEIVTEDVGVSSVKTESALGDFSTNCSGSQKTKTTKVATKKSVSTVRSEMYKKMHKRLAVQTSCMKELGRVQVRKPTEKKMTSALSTSKKTELPNIAQRKRAAIMVPVGGNGLKKAKNVAVIQHDPVRVSKSSTKIPVGSDEAAVMCLFDQALSESNYNDKLLEIVQKFQTPAISAVSCEKLAEYCVKFINKLDVGNMWHSVVLAVRYWSGKQREGCTDGKVLELHQVASSKERNFIEVLHQLSGEEHWNDIISSFLRKMVTSMMKTRPVSVAQHGLNIRCVLLCTRILLQDDSNNEVLTTVTSLLQRLIERDSSDRVVPMMCYSVAIIPEIVDKLLLEKNEQYEPVRRVMSVHLASRDELFTIFSKVIMSRLLNKSTCSATCLQKLDADNFHCWFAESVGIIVMDISGLNLESMELSPTISSAMMTCYALFSLATNRLVPDKEALIFPVVNECVQIISGHFECEKKEGNEMFVDSTVLHSPLDDMLVKTMLRFLLFGRLITSFIKSTECFIFPRITNLVEEIHRLRESARRKLEQEGGTAESRLLYFGLNDWLRVVKPCTRYLHSDFT</sequence>
<feature type="region of interest" description="Disordered" evidence="2">
    <location>
        <begin position="963"/>
        <end position="1006"/>
    </location>
</feature>
<feature type="region of interest" description="Disordered" evidence="2">
    <location>
        <begin position="936"/>
        <end position="955"/>
    </location>
</feature>
<protein>
    <submittedName>
        <fullName evidence="4">Shootin-1</fullName>
    </submittedName>
</protein>
<organism evidence="3 4">
    <name type="scientific">Elaeophora elaphi</name>
    <dbReference type="NCBI Taxonomy" id="1147741"/>
    <lineage>
        <taxon>Eukaryota</taxon>
        <taxon>Metazoa</taxon>
        <taxon>Ecdysozoa</taxon>
        <taxon>Nematoda</taxon>
        <taxon>Chromadorea</taxon>
        <taxon>Rhabditida</taxon>
        <taxon>Spirurina</taxon>
        <taxon>Spiruromorpha</taxon>
        <taxon>Filarioidea</taxon>
        <taxon>Onchocercidae</taxon>
        <taxon>Elaeophora</taxon>
    </lineage>
</organism>
<evidence type="ECO:0000313" key="3">
    <source>
        <dbReference type="Proteomes" id="UP000050640"/>
    </source>
</evidence>
<evidence type="ECO:0000256" key="1">
    <source>
        <dbReference type="SAM" id="Coils"/>
    </source>
</evidence>
<feature type="compositionally biased region" description="Basic and acidic residues" evidence="2">
    <location>
        <begin position="894"/>
        <end position="904"/>
    </location>
</feature>
<feature type="coiled-coil region" evidence="1">
    <location>
        <begin position="62"/>
        <end position="120"/>
    </location>
</feature>
<dbReference type="STRING" id="1147741.A0A0R3RZI5"/>
<feature type="compositionally biased region" description="Polar residues" evidence="2">
    <location>
        <begin position="972"/>
        <end position="982"/>
    </location>
</feature>
<dbReference type="Proteomes" id="UP000050640">
    <property type="component" value="Unplaced"/>
</dbReference>
<evidence type="ECO:0000256" key="2">
    <source>
        <dbReference type="SAM" id="MobiDB-lite"/>
    </source>
</evidence>
<dbReference type="WBParaSite" id="EEL_0000774301-mRNA-1">
    <property type="protein sequence ID" value="EEL_0000774301-mRNA-1"/>
    <property type="gene ID" value="EEL_0000774301"/>
</dbReference>